<keyword evidence="1" id="KW-0812">Transmembrane</keyword>
<dbReference type="AlphaFoldDB" id="A0A2H3KJY5"/>
<keyword evidence="1" id="KW-1133">Transmembrane helix</keyword>
<dbReference type="GO" id="GO:0016020">
    <property type="term" value="C:membrane"/>
    <property type="evidence" value="ECO:0007669"/>
    <property type="project" value="InterPro"/>
</dbReference>
<feature type="transmembrane region" description="Helical" evidence="1">
    <location>
        <begin position="47"/>
        <end position="68"/>
    </location>
</feature>
<evidence type="ECO:0000313" key="4">
    <source>
        <dbReference type="EMBL" id="PDS22728.1"/>
    </source>
</evidence>
<dbReference type="Pfam" id="PF06580">
    <property type="entry name" value="His_kinase"/>
    <property type="match status" value="1"/>
</dbReference>
<dbReference type="EMBL" id="PCMW01000080">
    <property type="protein sequence ID" value="PDS22728.1"/>
    <property type="molecule type" value="Genomic_DNA"/>
</dbReference>
<organism evidence="4 5">
    <name type="scientific">Flavobacterium branchiophilum</name>
    <dbReference type="NCBI Taxonomy" id="55197"/>
    <lineage>
        <taxon>Bacteria</taxon>
        <taxon>Pseudomonadati</taxon>
        <taxon>Bacteroidota</taxon>
        <taxon>Flavobacteriia</taxon>
        <taxon>Flavobacteriales</taxon>
        <taxon>Flavobacteriaceae</taxon>
        <taxon>Flavobacterium</taxon>
    </lineage>
</organism>
<sequence>MKNNYDYYLKIILKGFLVSIFIAVAIITFEILFGRKIIFNKEFYTEIGYYILFGSVLNFVNTLYFDYLNHQLVWDRFKRFRMLIGAFGSMMLSMFVIFLLRLLVAVLVYNQDVSRFLLHESASVYGVYLMIVLVVSLFFHAVYFYKKSKDTEVHTHKIMAVTASAKFESLKNQIDPHFLFNSLNVLSALIEENPTMAQKFTTSLSKVYRYVLEQKDKELVTVLEELDFAKTYMSLLQMRFEDSLTFEIFNYEEFSDEKIVPLALQLLLENTVKHNIVSEQKPLHIQIYVSEGYLCIKNNLQIKNNLENRKGVGLQNIQERYGLICMQNIQILKTNDSFEVKLPLLNQLILKNEVMEKATQNAYWKAKTRVKELKEFYVNLLSYCCVIPVLVIINLVVMPHFHWFWFSALGWGFGLIMHALRVFGFSSAWEERKMKEILNR</sequence>
<dbReference type="GO" id="GO:0000155">
    <property type="term" value="F:phosphorelay sensor kinase activity"/>
    <property type="evidence" value="ECO:0007669"/>
    <property type="project" value="InterPro"/>
</dbReference>
<dbReference type="RefSeq" id="WP_097554653.1">
    <property type="nucleotide sequence ID" value="NZ_PCMW01000080.1"/>
</dbReference>
<proteinExistence type="predicted"/>
<feature type="transmembrane region" description="Helical" evidence="1">
    <location>
        <begin position="403"/>
        <end position="424"/>
    </location>
</feature>
<feature type="transmembrane region" description="Helical" evidence="1">
    <location>
        <begin position="80"/>
        <end position="104"/>
    </location>
</feature>
<name>A0A2H3KJY5_9FLAO</name>
<dbReference type="Pfam" id="PF13239">
    <property type="entry name" value="2TM"/>
    <property type="match status" value="1"/>
</dbReference>
<accession>A0A2H3KJY5</accession>
<dbReference type="PANTHER" id="PTHR34220">
    <property type="entry name" value="SENSOR HISTIDINE KINASE YPDA"/>
    <property type="match status" value="1"/>
</dbReference>
<dbReference type="InterPro" id="IPR010559">
    <property type="entry name" value="Sig_transdc_His_kin_internal"/>
</dbReference>
<evidence type="ECO:0000259" key="3">
    <source>
        <dbReference type="Pfam" id="PF13239"/>
    </source>
</evidence>
<protein>
    <submittedName>
        <fullName evidence="4">Histidine kinase</fullName>
    </submittedName>
</protein>
<comment type="caution">
    <text evidence="4">The sequence shown here is derived from an EMBL/GenBank/DDBJ whole genome shotgun (WGS) entry which is preliminary data.</text>
</comment>
<keyword evidence="4" id="KW-0418">Kinase</keyword>
<reference evidence="4 5" key="1">
    <citation type="submission" date="2017-09" db="EMBL/GenBank/DDBJ databases">
        <title>Whole genomes of Flavobacteriaceae.</title>
        <authorList>
            <person name="Stine C."/>
            <person name="Li C."/>
            <person name="Tadesse D."/>
        </authorList>
    </citation>
    <scope>NUCLEOTIDE SEQUENCE [LARGE SCALE GENOMIC DNA]</scope>
    <source>
        <strain evidence="4 5">ATCC 35036</strain>
    </source>
</reference>
<feature type="domain" description="Signal transduction histidine kinase internal region" evidence="2">
    <location>
        <begin position="165"/>
        <end position="244"/>
    </location>
</feature>
<dbReference type="PANTHER" id="PTHR34220:SF7">
    <property type="entry name" value="SENSOR HISTIDINE KINASE YPDA"/>
    <property type="match status" value="1"/>
</dbReference>
<evidence type="ECO:0000259" key="2">
    <source>
        <dbReference type="Pfam" id="PF06580"/>
    </source>
</evidence>
<feature type="transmembrane region" description="Helical" evidence="1">
    <location>
        <begin position="12"/>
        <end position="35"/>
    </location>
</feature>
<dbReference type="InterPro" id="IPR050640">
    <property type="entry name" value="Bact_2-comp_sensor_kinase"/>
</dbReference>
<keyword evidence="4" id="KW-0808">Transferase</keyword>
<evidence type="ECO:0000256" key="1">
    <source>
        <dbReference type="SAM" id="Phobius"/>
    </source>
</evidence>
<feature type="transmembrane region" description="Helical" evidence="1">
    <location>
        <begin position="376"/>
        <end position="397"/>
    </location>
</feature>
<dbReference type="InterPro" id="IPR025698">
    <property type="entry name" value="2TM_dom"/>
</dbReference>
<evidence type="ECO:0000313" key="5">
    <source>
        <dbReference type="Proteomes" id="UP000220828"/>
    </source>
</evidence>
<feature type="domain" description="2TM" evidence="3">
    <location>
        <begin position="365"/>
        <end position="438"/>
    </location>
</feature>
<dbReference type="OrthoDB" id="9809908at2"/>
<keyword evidence="1" id="KW-0472">Membrane</keyword>
<dbReference type="Proteomes" id="UP000220828">
    <property type="component" value="Unassembled WGS sequence"/>
</dbReference>
<feature type="transmembrane region" description="Helical" evidence="1">
    <location>
        <begin position="124"/>
        <end position="145"/>
    </location>
</feature>
<gene>
    <name evidence="4" type="ORF">B0A77_12460</name>
</gene>